<dbReference type="InterPro" id="IPR003660">
    <property type="entry name" value="HAMP_dom"/>
</dbReference>
<dbReference type="RefSeq" id="WP_069156237.1">
    <property type="nucleotide sequence ID" value="NZ_JBKXXQ010000003.1"/>
</dbReference>
<reference evidence="12 13" key="1">
    <citation type="submission" date="2016-07" db="EMBL/GenBank/DDBJ databases">
        <title>Characterization of isolates of Eisenbergiella tayi derived from blood cultures, using whole genome sequencing.</title>
        <authorList>
            <person name="Burdz T."/>
            <person name="Wiebe D."/>
            <person name="Huynh C."/>
            <person name="Bernard K."/>
        </authorList>
    </citation>
    <scope>NUCLEOTIDE SEQUENCE [LARGE SCALE GENOMIC DNA]</scope>
    <source>
        <strain evidence="12 13">NML 120489</strain>
    </source>
</reference>
<sequence>MWRKIKQELDSIRGKLIFFFLLSILFIGGVTWQCQKHLLFVSIKSEEEAYVSNLAGQIMVAMEDDRERCENFLHQSCYNKNLPLYLSTTYTDYEKVWESARNIDYFVKERMAMMPGIKAVQICHTNTTFCEDGKNLFYVTKDEMKECVWKKWIFTQKRFGIIQEEVNGMFQEEDAYIKLIFDLDYIFGNYLQENETFNGNYYIFDENWNYIAGTDTGYGPNIDASAYSGLEKNKVYRDQKRKLLITNATETSWNVIVEYPMSGYSSNKVRAGMAICAILIVYCLIAGIFLISYIQRVTGRIYRIGTNMEEIGSHRFKILDQMRGHDEISRLENQYNGMLKKLEQTIEEMTEIKTKRQSLEIKVLESQINPHFLYNTLGVMRWKALGAENDELCRMIDNMTTFYRLSLSKGQGLITVNNEVELIRAYIALQQYRYDDCVDYHIDVEDEALQILMPKMILQPLVENIYLHADIVLEGKRKIGIEIKKREERIYIKVRDNGNGMTEETLYNVNHNINLSEEHGIGISFIYSSLQVFYGEEGKMEFHSILGKGTCVEISFPTQTKWEASGTALGQNTGRAADESFIG</sequence>
<dbReference type="PANTHER" id="PTHR34220">
    <property type="entry name" value="SENSOR HISTIDINE KINASE YPDA"/>
    <property type="match status" value="1"/>
</dbReference>
<comment type="subcellular location">
    <subcellularLocation>
        <location evidence="2">Membrane</location>
    </subcellularLocation>
</comment>
<evidence type="ECO:0000313" key="12">
    <source>
        <dbReference type="EMBL" id="ODM13746.1"/>
    </source>
</evidence>
<dbReference type="InterPro" id="IPR003594">
    <property type="entry name" value="HATPase_dom"/>
</dbReference>
<dbReference type="InterPro" id="IPR004358">
    <property type="entry name" value="Sig_transdc_His_kin-like_C"/>
</dbReference>
<dbReference type="GO" id="GO:0000155">
    <property type="term" value="F:phosphorelay sensor kinase activity"/>
    <property type="evidence" value="ECO:0007669"/>
    <property type="project" value="InterPro"/>
</dbReference>
<dbReference type="PRINTS" id="PR00344">
    <property type="entry name" value="BCTRLSENSOR"/>
</dbReference>
<dbReference type="InterPro" id="IPR050640">
    <property type="entry name" value="Bact_2-comp_sensor_kinase"/>
</dbReference>
<dbReference type="PANTHER" id="PTHR34220:SF7">
    <property type="entry name" value="SENSOR HISTIDINE KINASE YPDA"/>
    <property type="match status" value="1"/>
</dbReference>
<dbReference type="SUPFAM" id="SSF55874">
    <property type="entry name" value="ATPase domain of HSP90 chaperone/DNA topoisomerase II/histidine kinase"/>
    <property type="match status" value="1"/>
</dbReference>
<evidence type="ECO:0000259" key="10">
    <source>
        <dbReference type="PROSITE" id="PS50109"/>
    </source>
</evidence>
<dbReference type="EC" id="2.7.13.3" evidence="3"/>
<feature type="domain" description="Histidine kinase" evidence="10">
    <location>
        <begin position="457"/>
        <end position="560"/>
    </location>
</feature>
<evidence type="ECO:0000256" key="8">
    <source>
        <dbReference type="SAM" id="Coils"/>
    </source>
</evidence>
<dbReference type="GO" id="GO:0016020">
    <property type="term" value="C:membrane"/>
    <property type="evidence" value="ECO:0007669"/>
    <property type="project" value="UniProtKB-SubCell"/>
</dbReference>
<evidence type="ECO:0000256" key="7">
    <source>
        <dbReference type="ARBA" id="ARBA00023012"/>
    </source>
</evidence>
<keyword evidence="8" id="KW-0175">Coiled coil</keyword>
<feature type="transmembrane region" description="Helical" evidence="9">
    <location>
        <begin position="12"/>
        <end position="32"/>
    </location>
</feature>
<dbReference type="PROSITE" id="PS50885">
    <property type="entry name" value="HAMP"/>
    <property type="match status" value="1"/>
</dbReference>
<gene>
    <name evidence="12" type="ORF">BEH84_01465</name>
</gene>
<evidence type="ECO:0000256" key="6">
    <source>
        <dbReference type="ARBA" id="ARBA00022777"/>
    </source>
</evidence>
<dbReference type="Gene3D" id="3.30.565.10">
    <property type="entry name" value="Histidine kinase-like ATPase, C-terminal domain"/>
    <property type="match status" value="1"/>
</dbReference>
<keyword evidence="9" id="KW-0812">Transmembrane</keyword>
<dbReference type="PROSITE" id="PS50109">
    <property type="entry name" value="HIS_KIN"/>
    <property type="match status" value="1"/>
</dbReference>
<proteinExistence type="predicted"/>
<keyword evidence="9" id="KW-1133">Transmembrane helix</keyword>
<dbReference type="InterPro" id="IPR005467">
    <property type="entry name" value="His_kinase_dom"/>
</dbReference>
<dbReference type="Pfam" id="PF02518">
    <property type="entry name" value="HATPase_c"/>
    <property type="match status" value="1"/>
</dbReference>
<comment type="caution">
    <text evidence="12">The sequence shown here is derived from an EMBL/GenBank/DDBJ whole genome shotgun (WGS) entry which is preliminary data.</text>
</comment>
<keyword evidence="4" id="KW-0597">Phosphoprotein</keyword>
<evidence type="ECO:0000259" key="11">
    <source>
        <dbReference type="PROSITE" id="PS50885"/>
    </source>
</evidence>
<keyword evidence="6 12" id="KW-0418">Kinase</keyword>
<comment type="catalytic activity">
    <reaction evidence="1">
        <text>ATP + protein L-histidine = ADP + protein N-phospho-L-histidine.</text>
        <dbReference type="EC" id="2.7.13.3"/>
    </reaction>
</comment>
<organism evidence="12 13">
    <name type="scientific">Eisenbergiella tayi</name>
    <dbReference type="NCBI Taxonomy" id="1432052"/>
    <lineage>
        <taxon>Bacteria</taxon>
        <taxon>Bacillati</taxon>
        <taxon>Bacillota</taxon>
        <taxon>Clostridia</taxon>
        <taxon>Lachnospirales</taxon>
        <taxon>Lachnospiraceae</taxon>
        <taxon>Eisenbergiella</taxon>
    </lineage>
</organism>
<feature type="domain" description="HAMP" evidence="11">
    <location>
        <begin position="295"/>
        <end position="347"/>
    </location>
</feature>
<keyword evidence="7" id="KW-0902">Two-component regulatory system</keyword>
<dbReference type="InterPro" id="IPR010559">
    <property type="entry name" value="Sig_transdc_His_kin_internal"/>
</dbReference>
<keyword evidence="5 12" id="KW-0808">Transferase</keyword>
<evidence type="ECO:0000256" key="1">
    <source>
        <dbReference type="ARBA" id="ARBA00000085"/>
    </source>
</evidence>
<evidence type="ECO:0000256" key="4">
    <source>
        <dbReference type="ARBA" id="ARBA00022553"/>
    </source>
</evidence>
<evidence type="ECO:0000256" key="2">
    <source>
        <dbReference type="ARBA" id="ARBA00004370"/>
    </source>
</evidence>
<evidence type="ECO:0000313" key="13">
    <source>
        <dbReference type="Proteomes" id="UP000095003"/>
    </source>
</evidence>
<accession>A0A1E3AZW2</accession>
<dbReference type="Gene3D" id="6.10.340.10">
    <property type="match status" value="1"/>
</dbReference>
<dbReference type="Proteomes" id="UP000095003">
    <property type="component" value="Unassembled WGS sequence"/>
</dbReference>
<evidence type="ECO:0000256" key="3">
    <source>
        <dbReference type="ARBA" id="ARBA00012438"/>
    </source>
</evidence>
<feature type="transmembrane region" description="Helical" evidence="9">
    <location>
        <begin position="271"/>
        <end position="294"/>
    </location>
</feature>
<feature type="coiled-coil region" evidence="8">
    <location>
        <begin position="328"/>
        <end position="362"/>
    </location>
</feature>
<dbReference type="EMBL" id="MCGI01000001">
    <property type="protein sequence ID" value="ODM13746.1"/>
    <property type="molecule type" value="Genomic_DNA"/>
</dbReference>
<dbReference type="InterPro" id="IPR036890">
    <property type="entry name" value="HATPase_C_sf"/>
</dbReference>
<evidence type="ECO:0000256" key="5">
    <source>
        <dbReference type="ARBA" id="ARBA00022679"/>
    </source>
</evidence>
<dbReference type="AlphaFoldDB" id="A0A1E3AZW2"/>
<keyword evidence="9" id="KW-0472">Membrane</keyword>
<evidence type="ECO:0000256" key="9">
    <source>
        <dbReference type="SAM" id="Phobius"/>
    </source>
</evidence>
<protein>
    <recommendedName>
        <fullName evidence="3">histidine kinase</fullName>
        <ecNumber evidence="3">2.7.13.3</ecNumber>
    </recommendedName>
</protein>
<name>A0A1E3AZW2_9FIRM</name>
<dbReference type="Pfam" id="PF06580">
    <property type="entry name" value="His_kinase"/>
    <property type="match status" value="1"/>
</dbReference>